<dbReference type="Proteomes" id="UP000177698">
    <property type="component" value="Unassembled WGS sequence"/>
</dbReference>
<dbReference type="EMBL" id="MGAG01000002">
    <property type="protein sequence ID" value="OGK42418.1"/>
    <property type="molecule type" value="Genomic_DNA"/>
</dbReference>
<comment type="caution">
    <text evidence="1">The sequence shown here is derived from an EMBL/GenBank/DDBJ whole genome shotgun (WGS) entry which is preliminary data.</text>
</comment>
<organism evidence="1 2">
    <name type="scientific">Candidatus Roizmanbacteria bacterium RIFCSPLOWO2_01_FULL_37_12</name>
    <dbReference type="NCBI Taxonomy" id="1802056"/>
    <lineage>
        <taxon>Bacteria</taxon>
        <taxon>Candidatus Roizmaniibacteriota</taxon>
    </lineage>
</organism>
<gene>
    <name evidence="1" type="ORF">A2954_01070</name>
</gene>
<dbReference type="STRING" id="1802056.A2954_01070"/>
<name>A0A1F7IGD2_9BACT</name>
<reference evidence="1 2" key="1">
    <citation type="journal article" date="2016" name="Nat. Commun.">
        <title>Thousands of microbial genomes shed light on interconnected biogeochemical processes in an aquifer system.</title>
        <authorList>
            <person name="Anantharaman K."/>
            <person name="Brown C.T."/>
            <person name="Hug L.A."/>
            <person name="Sharon I."/>
            <person name="Castelle C.J."/>
            <person name="Probst A.J."/>
            <person name="Thomas B.C."/>
            <person name="Singh A."/>
            <person name="Wilkins M.J."/>
            <person name="Karaoz U."/>
            <person name="Brodie E.L."/>
            <person name="Williams K.H."/>
            <person name="Hubbard S.S."/>
            <person name="Banfield J.F."/>
        </authorList>
    </citation>
    <scope>NUCLEOTIDE SEQUENCE [LARGE SCALE GENOMIC DNA]</scope>
</reference>
<sequence length="164" mass="18822">MQKKSAFVLGAIIIGLAGIFYSKFFPKKEIHYHAGFKVYVDGKMQDFSGLKYMSIKPCGKEEEEREENEQMEKAHLHDEIGDVVHVEAENAKWKDLFTNINFKIDPEKPITGFVNGKKTENILNEPIQSYESVVFFVGKVDEKKLKNSVTKDQIKKAEKNNETC</sequence>
<protein>
    <submittedName>
        <fullName evidence="1">Uncharacterized protein</fullName>
    </submittedName>
</protein>
<dbReference type="AlphaFoldDB" id="A0A1F7IGD2"/>
<proteinExistence type="predicted"/>
<evidence type="ECO:0000313" key="2">
    <source>
        <dbReference type="Proteomes" id="UP000177698"/>
    </source>
</evidence>
<accession>A0A1F7IGD2</accession>
<evidence type="ECO:0000313" key="1">
    <source>
        <dbReference type="EMBL" id="OGK42418.1"/>
    </source>
</evidence>